<dbReference type="GO" id="GO:0005847">
    <property type="term" value="C:mRNA cleavage and polyadenylation specificity factor complex"/>
    <property type="evidence" value="ECO:0007669"/>
    <property type="project" value="TreeGrafter"/>
</dbReference>
<dbReference type="PANTHER" id="PTHR13484:SF0">
    <property type="entry name" value="PRE-MRNA 3'-END-PROCESSING FACTOR FIP1"/>
    <property type="match status" value="1"/>
</dbReference>
<dbReference type="InterPro" id="IPR051187">
    <property type="entry name" value="Pre-mRNA_3'-end_processing_reg"/>
</dbReference>
<dbReference type="AlphaFoldDB" id="A0A1Y2C692"/>
<evidence type="ECO:0000256" key="1">
    <source>
        <dbReference type="ARBA" id="ARBA00004123"/>
    </source>
</evidence>
<keyword evidence="4" id="KW-0539">Nucleus</keyword>
<comment type="subcellular location">
    <subcellularLocation>
        <location evidence="1">Nucleus</location>
    </subcellularLocation>
</comment>
<dbReference type="Proteomes" id="UP000193642">
    <property type="component" value="Unassembled WGS sequence"/>
</dbReference>
<evidence type="ECO:0000313" key="8">
    <source>
        <dbReference type="Proteomes" id="UP000193642"/>
    </source>
</evidence>
<dbReference type="PANTHER" id="PTHR13484">
    <property type="entry name" value="FIP1-LIKE 1 PROTEIN"/>
    <property type="match status" value="1"/>
</dbReference>
<dbReference type="STRING" id="329046.A0A1Y2C692"/>
<accession>A0A1Y2C692</accession>
<evidence type="ECO:0000259" key="6">
    <source>
        <dbReference type="Pfam" id="PF05182"/>
    </source>
</evidence>
<name>A0A1Y2C692_9FUNG</name>
<evidence type="ECO:0000256" key="5">
    <source>
        <dbReference type="SAM" id="MobiDB-lite"/>
    </source>
</evidence>
<evidence type="ECO:0000256" key="2">
    <source>
        <dbReference type="ARBA" id="ARBA00007459"/>
    </source>
</evidence>
<dbReference type="GO" id="GO:0006397">
    <property type="term" value="P:mRNA processing"/>
    <property type="evidence" value="ECO:0007669"/>
    <property type="project" value="UniProtKB-KW"/>
</dbReference>
<dbReference type="EMBL" id="MCGO01000028">
    <property type="protein sequence ID" value="ORY42563.1"/>
    <property type="molecule type" value="Genomic_DNA"/>
</dbReference>
<comment type="similarity">
    <text evidence="2">Belongs to the FIP1 family.</text>
</comment>
<organism evidence="7 8">
    <name type="scientific">Rhizoclosmatium globosum</name>
    <dbReference type="NCBI Taxonomy" id="329046"/>
    <lineage>
        <taxon>Eukaryota</taxon>
        <taxon>Fungi</taxon>
        <taxon>Fungi incertae sedis</taxon>
        <taxon>Chytridiomycota</taxon>
        <taxon>Chytridiomycota incertae sedis</taxon>
        <taxon>Chytridiomycetes</taxon>
        <taxon>Chytridiales</taxon>
        <taxon>Chytriomycetaceae</taxon>
        <taxon>Rhizoclosmatium</taxon>
    </lineage>
</organism>
<keyword evidence="3" id="KW-0507">mRNA processing</keyword>
<dbReference type="InterPro" id="IPR007854">
    <property type="entry name" value="Fip1_dom"/>
</dbReference>
<feature type="region of interest" description="Disordered" evidence="5">
    <location>
        <begin position="1"/>
        <end position="25"/>
    </location>
</feature>
<evidence type="ECO:0000256" key="3">
    <source>
        <dbReference type="ARBA" id="ARBA00022664"/>
    </source>
</evidence>
<evidence type="ECO:0000256" key="4">
    <source>
        <dbReference type="ARBA" id="ARBA00023242"/>
    </source>
</evidence>
<comment type="caution">
    <text evidence="7">The sequence shown here is derived from an EMBL/GenBank/DDBJ whole genome shotgun (WGS) entry which is preliminary data.</text>
</comment>
<dbReference type="OrthoDB" id="1917198at2759"/>
<reference evidence="7 8" key="1">
    <citation type="submission" date="2016-07" db="EMBL/GenBank/DDBJ databases">
        <title>Pervasive Adenine N6-methylation of Active Genes in Fungi.</title>
        <authorList>
            <consortium name="DOE Joint Genome Institute"/>
            <person name="Mondo S.J."/>
            <person name="Dannebaum R.O."/>
            <person name="Kuo R.C."/>
            <person name="Labutti K."/>
            <person name="Haridas S."/>
            <person name="Kuo A."/>
            <person name="Salamov A."/>
            <person name="Ahrendt S.R."/>
            <person name="Lipzen A."/>
            <person name="Sullivan W."/>
            <person name="Andreopoulos W.B."/>
            <person name="Clum A."/>
            <person name="Lindquist E."/>
            <person name="Daum C."/>
            <person name="Ramamoorthy G.K."/>
            <person name="Gryganskyi A."/>
            <person name="Culley D."/>
            <person name="Magnuson J.K."/>
            <person name="James T.Y."/>
            <person name="O'Malley M.A."/>
            <person name="Stajich J.E."/>
            <person name="Spatafora J.W."/>
            <person name="Visel A."/>
            <person name="Grigoriev I.V."/>
        </authorList>
    </citation>
    <scope>NUCLEOTIDE SEQUENCE [LARGE SCALE GENOMIC DNA]</scope>
    <source>
        <strain evidence="7 8">JEL800</strain>
    </source>
</reference>
<keyword evidence="8" id="KW-1185">Reference proteome</keyword>
<sequence length="244" mass="26462">MDDNEVLNAEAAVLEDGEEEYEEDSDEDIEIVMDTAQAKPAAAPINIKTTSTAAAADPAAAAAASAAAAALAGTAKSNALDINAVGQVDGKDLFDLDVDSIEDKPWRKPGADITDYFNFGFNETTWRAYCTKQKALREEALMQKRIHVFEHNDQGFGNNTDFFGGMMGMQQPKFQRMQQQQQPQFNPMMQMQMQQMMQQQRGMMAPGMGPPGMGPPGMGPPGMGPPPGMMGMNQGPELNQFGML</sequence>
<proteinExistence type="inferred from homology"/>
<evidence type="ECO:0000313" key="7">
    <source>
        <dbReference type="EMBL" id="ORY42563.1"/>
    </source>
</evidence>
<dbReference type="Pfam" id="PF05182">
    <property type="entry name" value="Fip1"/>
    <property type="match status" value="1"/>
</dbReference>
<protein>
    <submittedName>
        <fullName evidence="7">Fip1-domain-containing protein</fullName>
    </submittedName>
</protein>
<gene>
    <name evidence="7" type="ORF">BCR33DRAFT_298112</name>
</gene>
<feature type="domain" description="Pre-mRNA polyadenylation factor Fip1" evidence="6">
    <location>
        <begin position="95"/>
        <end position="137"/>
    </location>
</feature>
<feature type="compositionally biased region" description="Acidic residues" evidence="5">
    <location>
        <begin position="13"/>
        <end position="25"/>
    </location>
</feature>